<evidence type="ECO:0000313" key="1">
    <source>
        <dbReference type="EMBL" id="JAT19229.1"/>
    </source>
</evidence>
<sequence length="181" mass="20816">MDVVLDYLQISEEVESPPKKLKLHDYTEEMNVPKEVNKQVPKPEEELENNKFTSIFWELTDRKKIIPKTDIKPDQLHMWGKVNKIKEKSPTLNHLVSTNGLDKISDYQGTLHKILTELDFKYVIEPFKTHPPKTKDTPRPVAVSIDVDTIPRLSFHGLASTEREAVKVAARRGLAHLIELS</sequence>
<dbReference type="AlphaFoldDB" id="A0A1B6L694"/>
<organism evidence="1">
    <name type="scientific">Graphocephala atropunctata</name>
    <dbReference type="NCBI Taxonomy" id="36148"/>
    <lineage>
        <taxon>Eukaryota</taxon>
        <taxon>Metazoa</taxon>
        <taxon>Ecdysozoa</taxon>
        <taxon>Arthropoda</taxon>
        <taxon>Hexapoda</taxon>
        <taxon>Insecta</taxon>
        <taxon>Pterygota</taxon>
        <taxon>Neoptera</taxon>
        <taxon>Paraneoptera</taxon>
        <taxon>Hemiptera</taxon>
        <taxon>Auchenorrhyncha</taxon>
        <taxon>Membracoidea</taxon>
        <taxon>Cicadellidae</taxon>
        <taxon>Cicadellinae</taxon>
        <taxon>Cicadellini</taxon>
        <taxon>Graphocephala</taxon>
    </lineage>
</organism>
<dbReference type="EMBL" id="GEBQ01020748">
    <property type="protein sequence ID" value="JAT19229.1"/>
    <property type="molecule type" value="Transcribed_RNA"/>
</dbReference>
<gene>
    <name evidence="1" type="ORF">g.14271</name>
</gene>
<accession>A0A1B6L694</accession>
<reference evidence="1" key="1">
    <citation type="submission" date="2015-11" db="EMBL/GenBank/DDBJ databases">
        <title>De novo transcriptome assembly of four potential Pierce s Disease insect vectors from Arizona vineyards.</title>
        <authorList>
            <person name="Tassone E.E."/>
        </authorList>
    </citation>
    <scope>NUCLEOTIDE SEQUENCE</scope>
</reference>
<protein>
    <submittedName>
        <fullName evidence="1">Uncharacterized protein</fullName>
    </submittedName>
</protein>
<name>A0A1B6L694_9HEMI</name>
<proteinExistence type="predicted"/>